<keyword evidence="1" id="KW-0378">Hydrolase</keyword>
<accession>A0A0A2GSM2</accession>
<keyword evidence="3" id="KW-0443">Lipid metabolism</keyword>
<evidence type="ECO:0008006" key="7">
    <source>
        <dbReference type="Google" id="ProtNLM"/>
    </source>
</evidence>
<keyword evidence="2" id="KW-0442">Lipid degradation</keyword>
<organism evidence="5 6">
    <name type="scientific">Dokdonia donghaensis DSW-1</name>
    <dbReference type="NCBI Taxonomy" id="1300343"/>
    <lineage>
        <taxon>Bacteria</taxon>
        <taxon>Pseudomonadati</taxon>
        <taxon>Bacteroidota</taxon>
        <taxon>Flavobacteriia</taxon>
        <taxon>Flavobacteriales</taxon>
        <taxon>Flavobacteriaceae</taxon>
        <taxon>Dokdonia</taxon>
    </lineage>
</organism>
<keyword evidence="6" id="KW-1185">Reference proteome</keyword>
<dbReference type="EMBL" id="JSAQ01000001">
    <property type="protein sequence ID" value="KGO06202.1"/>
    <property type="molecule type" value="Genomic_DNA"/>
</dbReference>
<dbReference type="Proteomes" id="UP000030140">
    <property type="component" value="Unassembled WGS sequence"/>
</dbReference>
<evidence type="ECO:0000256" key="2">
    <source>
        <dbReference type="ARBA" id="ARBA00022963"/>
    </source>
</evidence>
<dbReference type="InterPro" id="IPR029058">
    <property type="entry name" value="AB_hydrolase_fold"/>
</dbReference>
<evidence type="ECO:0000313" key="5">
    <source>
        <dbReference type="EMBL" id="KGO06202.1"/>
    </source>
</evidence>
<comment type="caution">
    <text evidence="5">The sequence shown here is derived from an EMBL/GenBank/DDBJ whole genome shotgun (WGS) entry which is preliminary data.</text>
</comment>
<evidence type="ECO:0000256" key="4">
    <source>
        <dbReference type="SAM" id="Phobius"/>
    </source>
</evidence>
<evidence type="ECO:0000256" key="3">
    <source>
        <dbReference type="ARBA" id="ARBA00023098"/>
    </source>
</evidence>
<keyword evidence="4" id="KW-0472">Membrane</keyword>
<keyword evidence="4" id="KW-0812">Transmembrane</keyword>
<reference evidence="5 6" key="1">
    <citation type="submission" date="2014-10" db="EMBL/GenBank/DDBJ databases">
        <title>Draft genome sequence of the proteorhodopsin-containing marine bacterium Dokdonia donghaensis.</title>
        <authorList>
            <person name="Gomez-Consarnau L."/>
            <person name="Gonzalez J.M."/>
            <person name="Riedel T."/>
            <person name="Jaenicke S."/>
            <person name="Wagner-Doebler I."/>
            <person name="Fuhrman J.A."/>
        </authorList>
    </citation>
    <scope>NUCLEOTIDE SEQUENCE [LARGE SCALE GENOMIC DNA]</scope>
    <source>
        <strain evidence="5 6">DSW-1</strain>
    </source>
</reference>
<dbReference type="PANTHER" id="PTHR10272:SF0">
    <property type="entry name" value="PLATELET-ACTIVATING FACTOR ACETYLHYDROLASE"/>
    <property type="match status" value="1"/>
</dbReference>
<protein>
    <recommendedName>
        <fullName evidence="7">Carboxylic ester hydrolase</fullName>
    </recommendedName>
</protein>
<gene>
    <name evidence="5" type="ORF">NV36_04700</name>
</gene>
<dbReference type="Gene3D" id="3.40.50.1820">
    <property type="entry name" value="alpha/beta hydrolase"/>
    <property type="match status" value="1"/>
</dbReference>
<evidence type="ECO:0000256" key="1">
    <source>
        <dbReference type="ARBA" id="ARBA00022801"/>
    </source>
</evidence>
<evidence type="ECO:0000313" key="6">
    <source>
        <dbReference type="Proteomes" id="UP000030140"/>
    </source>
</evidence>
<dbReference type="SUPFAM" id="SSF53474">
    <property type="entry name" value="alpha/beta-Hydrolases"/>
    <property type="match status" value="1"/>
</dbReference>
<dbReference type="AlphaFoldDB" id="A0A0A2GSM2"/>
<feature type="transmembrane region" description="Helical" evidence="4">
    <location>
        <begin position="12"/>
        <end position="29"/>
    </location>
</feature>
<feature type="transmembrane region" description="Helical" evidence="4">
    <location>
        <begin position="41"/>
        <end position="61"/>
    </location>
</feature>
<proteinExistence type="predicted"/>
<dbReference type="GO" id="GO:0003847">
    <property type="term" value="F:1-alkyl-2-acetylglycerophosphocholine esterase activity"/>
    <property type="evidence" value="ECO:0007669"/>
    <property type="project" value="TreeGrafter"/>
</dbReference>
<dbReference type="PANTHER" id="PTHR10272">
    <property type="entry name" value="PLATELET-ACTIVATING FACTOR ACETYLHYDROLASE"/>
    <property type="match status" value="1"/>
</dbReference>
<dbReference type="Pfam" id="PF03403">
    <property type="entry name" value="PAF-AH_p_II"/>
    <property type="match status" value="1"/>
</dbReference>
<keyword evidence="4" id="KW-1133">Transmembrane helix</keyword>
<name>A0A0A2GSM2_9FLAO</name>
<dbReference type="GO" id="GO:0016042">
    <property type="term" value="P:lipid catabolic process"/>
    <property type="evidence" value="ECO:0007669"/>
    <property type="project" value="UniProtKB-KW"/>
</dbReference>
<sequence>MQIILEGYRWQMIPAYFILLISMLLLCFGKVFFRGSLFKKIVVGLFLFLSLSLAWVLPYIFPVFTLPEPTGVYEVGAQDIYFKTDLDEIITEDPNDTRELMIKAWFPAAPEEESREPYLNQADRQGFALKYGLPITSFNYLDLIETHTFKDAQVAPGEFPVLIFSHGQYSNATGYSAIIEDIVSHGYIVLVINHTYESMGSLFPDGRIAYFNAEYDSQKLNQEMTDLAWTSSQDFLKATTKVEKRAVAERLVLNYYASEITQRWAIDVKVVVNELEVWNAKSFLSNHIDLNNIGVFGHSQGGAAIGQAMVNSIKIKAGFNIDGVQWGTVINDTLRQPFVLLSSDWPDNHPKINTQVYREDNIANFTSFLLQNSGHASFMDIPYIINISKLSESGSIDKSLASRITSETVVRFFNEHLKDQGTFDVDKLTAKYSELVVED</sequence>